<dbReference type="InterPro" id="IPR002347">
    <property type="entry name" value="SDR_fam"/>
</dbReference>
<dbReference type="OrthoDB" id="7289984at2759"/>
<keyword evidence="1" id="KW-0521">NADP</keyword>
<dbReference type="PROSITE" id="PS00061">
    <property type="entry name" value="ADH_SHORT"/>
    <property type="match status" value="1"/>
</dbReference>
<accession>A0A136IUK0</accession>
<dbReference type="PANTHER" id="PTHR45458">
    <property type="entry name" value="SHORT-CHAIN DEHYDROGENASE/REDUCTASE SDR"/>
    <property type="match status" value="1"/>
</dbReference>
<dbReference type="PRINTS" id="PR00081">
    <property type="entry name" value="GDHRDH"/>
</dbReference>
<dbReference type="AlphaFoldDB" id="A0A136IUK0"/>
<gene>
    <name evidence="2" type="ORF">Micbo1qcDRAFT_206885</name>
</gene>
<dbReference type="PANTHER" id="PTHR45458:SF3">
    <property type="entry name" value="CHAIN DEHYDROGENASE (ATSC), PUTATIVE-RELATED"/>
    <property type="match status" value="1"/>
</dbReference>
<reference evidence="3" key="1">
    <citation type="submission" date="2016-02" db="EMBL/GenBank/DDBJ databases">
        <title>Draft genome sequence of Microdochium bolleyi, a fungal endophyte of beachgrass.</title>
        <authorList>
            <consortium name="DOE Joint Genome Institute"/>
            <person name="David A.S."/>
            <person name="May G."/>
            <person name="Haridas S."/>
            <person name="Lim J."/>
            <person name="Wang M."/>
            <person name="Labutti K."/>
            <person name="Lipzen A."/>
            <person name="Barry K."/>
            <person name="Grigoriev I.V."/>
        </authorList>
    </citation>
    <scope>NUCLEOTIDE SEQUENCE [LARGE SCALE GENOMIC DNA]</scope>
    <source>
        <strain evidence="3">J235TASD1</strain>
    </source>
</reference>
<dbReference type="Pfam" id="PF00106">
    <property type="entry name" value="adh_short"/>
    <property type="match status" value="1"/>
</dbReference>
<evidence type="ECO:0000313" key="2">
    <source>
        <dbReference type="EMBL" id="KXJ88724.1"/>
    </source>
</evidence>
<dbReference type="Proteomes" id="UP000070501">
    <property type="component" value="Unassembled WGS sequence"/>
</dbReference>
<dbReference type="GO" id="GO:0016616">
    <property type="term" value="F:oxidoreductase activity, acting on the CH-OH group of donors, NAD or NADP as acceptor"/>
    <property type="evidence" value="ECO:0007669"/>
    <property type="project" value="TreeGrafter"/>
</dbReference>
<evidence type="ECO:0000256" key="1">
    <source>
        <dbReference type="ARBA" id="ARBA00022857"/>
    </source>
</evidence>
<dbReference type="EMBL" id="KQ964257">
    <property type="protein sequence ID" value="KXJ88724.1"/>
    <property type="molecule type" value="Genomic_DNA"/>
</dbReference>
<evidence type="ECO:0008006" key="4">
    <source>
        <dbReference type="Google" id="ProtNLM"/>
    </source>
</evidence>
<dbReference type="SUPFAM" id="SSF51735">
    <property type="entry name" value="NAD(P)-binding Rossmann-fold domains"/>
    <property type="match status" value="1"/>
</dbReference>
<dbReference type="Gene3D" id="3.40.50.720">
    <property type="entry name" value="NAD(P)-binding Rossmann-like Domain"/>
    <property type="match status" value="1"/>
</dbReference>
<protein>
    <recommendedName>
        <fullName evidence="4">Short chain dehydrogenase</fullName>
    </recommendedName>
</protein>
<sequence length="273" mass="29190">MPSYLITGASGSLGFEFVRQASANPDNVVIGLVRNKTKMAEKVAAELPGRTNVRIVEGELTDHDSLASTVEHVSKITGGSLDYLIANAAYMSDWSAYKPYEEQAKEPAALTADLNAYWTINVVSNIHLFNLYLPLLRKSSIKKVVAISSGHADTKLVLAHDIDATMGYTVSKAALNMVVAKYHASYGKSEGVLFMSLCPGVVENDSTRAEPNEDAIKYGGATVAKFMAFAPHFKGPVPPAGPVGDILRIAEEATVEGGWGGSFTSHNGGQQWL</sequence>
<evidence type="ECO:0000313" key="3">
    <source>
        <dbReference type="Proteomes" id="UP000070501"/>
    </source>
</evidence>
<name>A0A136IUK0_9PEZI</name>
<dbReference type="InParanoid" id="A0A136IUK0"/>
<dbReference type="InterPro" id="IPR052184">
    <property type="entry name" value="SDR_enzymes"/>
</dbReference>
<keyword evidence="3" id="KW-1185">Reference proteome</keyword>
<dbReference type="InterPro" id="IPR020904">
    <property type="entry name" value="Sc_DH/Rdtase_CS"/>
</dbReference>
<organism evidence="2 3">
    <name type="scientific">Microdochium bolleyi</name>
    <dbReference type="NCBI Taxonomy" id="196109"/>
    <lineage>
        <taxon>Eukaryota</taxon>
        <taxon>Fungi</taxon>
        <taxon>Dikarya</taxon>
        <taxon>Ascomycota</taxon>
        <taxon>Pezizomycotina</taxon>
        <taxon>Sordariomycetes</taxon>
        <taxon>Xylariomycetidae</taxon>
        <taxon>Xylariales</taxon>
        <taxon>Microdochiaceae</taxon>
        <taxon>Microdochium</taxon>
    </lineage>
</organism>
<proteinExistence type="predicted"/>
<dbReference type="InterPro" id="IPR036291">
    <property type="entry name" value="NAD(P)-bd_dom_sf"/>
</dbReference>